<accession>A0A1C4WZL6</accession>
<organism evidence="2 3">
    <name type="scientific">Micromonospora carbonacea</name>
    <dbReference type="NCBI Taxonomy" id="47853"/>
    <lineage>
        <taxon>Bacteria</taxon>
        <taxon>Bacillati</taxon>
        <taxon>Actinomycetota</taxon>
        <taxon>Actinomycetes</taxon>
        <taxon>Micromonosporales</taxon>
        <taxon>Micromonosporaceae</taxon>
        <taxon>Micromonospora</taxon>
    </lineage>
</organism>
<dbReference type="AlphaFoldDB" id="A0A1C4WZL6"/>
<reference evidence="3" key="1">
    <citation type="submission" date="2016-06" db="EMBL/GenBank/DDBJ databases">
        <authorList>
            <person name="Varghese N."/>
            <person name="Submissions Spin"/>
        </authorList>
    </citation>
    <scope>NUCLEOTIDE SEQUENCE [LARGE SCALE GENOMIC DNA]</scope>
    <source>
        <strain evidence="3">DSM 43168</strain>
    </source>
</reference>
<keyword evidence="3" id="KW-1185">Reference proteome</keyword>
<dbReference type="Proteomes" id="UP000183585">
    <property type="component" value="Unassembled WGS sequence"/>
</dbReference>
<protein>
    <submittedName>
        <fullName evidence="2">Phage tail protein</fullName>
    </submittedName>
</protein>
<evidence type="ECO:0000313" key="2">
    <source>
        <dbReference type="EMBL" id="SCF01653.1"/>
    </source>
</evidence>
<sequence>MALAEGQWQLRGLVMGPGTAYRVTDETNPWQTQVRAEQGGPRAWAHGSWSGVEWAAERVVPMRILVDVGADDVAAVLEARHALAAAWAPVGTGPDVPLRWVQGGREYLLLVRPRMAEPEMSLLGAGRMWVRCAAVALDPMVYSSAEHSAGPLGLPTWTGGLTVPVRVPFSIGASQTSGQVDLTNAGSAEVGLLLRIDGPVNQPRVSLTNPDDTTTTLRVDLEVPDSQWLDIDTRTRTVILNGDPSASRRGQAVGDFPLLQPGTSTLRFAAAEEASGTVTARWRDGWW</sequence>
<dbReference type="EMBL" id="FMCT01000004">
    <property type="protein sequence ID" value="SCF01653.1"/>
    <property type="molecule type" value="Genomic_DNA"/>
</dbReference>
<proteinExistence type="predicted"/>
<dbReference type="Gene3D" id="2.60.120.860">
    <property type="match status" value="1"/>
</dbReference>
<dbReference type="InterPro" id="IPR054738">
    <property type="entry name" value="Siphovirus-type_tail_C"/>
</dbReference>
<gene>
    <name evidence="2" type="ORF">GA0070563_104133</name>
</gene>
<dbReference type="Pfam" id="PF22768">
    <property type="entry name" value="SPP1_Dit"/>
    <property type="match status" value="1"/>
</dbReference>
<feature type="domain" description="Siphovirus-type tail component C-terminal" evidence="1">
    <location>
        <begin position="198"/>
        <end position="286"/>
    </location>
</feature>
<name>A0A1C4WZL6_9ACTN</name>
<evidence type="ECO:0000313" key="3">
    <source>
        <dbReference type="Proteomes" id="UP000183585"/>
    </source>
</evidence>
<evidence type="ECO:0000259" key="1">
    <source>
        <dbReference type="Pfam" id="PF22768"/>
    </source>
</evidence>
<dbReference type="RefSeq" id="WP_074474193.1">
    <property type="nucleotide sequence ID" value="NZ_FMCT01000004.1"/>
</dbReference>